<evidence type="ECO:0000259" key="2">
    <source>
        <dbReference type="Pfam" id="PF03807"/>
    </source>
</evidence>
<gene>
    <name evidence="3" type="ORF">WJX74_007428</name>
</gene>
<organism evidence="3 4">
    <name type="scientific">Apatococcus lobatus</name>
    <dbReference type="NCBI Taxonomy" id="904363"/>
    <lineage>
        <taxon>Eukaryota</taxon>
        <taxon>Viridiplantae</taxon>
        <taxon>Chlorophyta</taxon>
        <taxon>core chlorophytes</taxon>
        <taxon>Trebouxiophyceae</taxon>
        <taxon>Chlorellales</taxon>
        <taxon>Chlorellaceae</taxon>
        <taxon>Apatococcus</taxon>
    </lineage>
</organism>
<name>A0AAW1QBX0_9CHLO</name>
<sequence>MADFDKSRKIAFLPGTSGIGRALAKNLAGAGFKILIGGVKLGEAKAAVKDIQKAVGSACPFIEARDLAGAASESKVIFFALPGSQDERKEVLQQLQSELKGKTIIDVTTASYLKDESKWGQTSTTHMNAEALAAPAKWVRCWNTVFVGLLENSPPPDNPHNIIVCGDDQDAVLQAKQLIDCQQGFKALYGGGLKYAKALDLLGPGWIVELDHNAANSMGSNLAGWRFGI</sequence>
<dbReference type="InterPro" id="IPR036291">
    <property type="entry name" value="NAD(P)-bd_dom_sf"/>
</dbReference>
<feature type="domain" description="Pyrroline-5-carboxylate reductase catalytic N-terminal" evidence="2">
    <location>
        <begin position="9"/>
        <end position="108"/>
    </location>
</feature>
<dbReference type="AlphaFoldDB" id="A0AAW1QBX0"/>
<evidence type="ECO:0000313" key="4">
    <source>
        <dbReference type="Proteomes" id="UP001438707"/>
    </source>
</evidence>
<proteinExistence type="predicted"/>
<protein>
    <recommendedName>
        <fullName evidence="2">Pyrroline-5-carboxylate reductase catalytic N-terminal domain-containing protein</fullName>
    </recommendedName>
</protein>
<dbReference type="PANTHER" id="PTHR14239">
    <property type="entry name" value="DUDULIN-RELATED"/>
    <property type="match status" value="1"/>
</dbReference>
<dbReference type="EMBL" id="JALJOS010000055">
    <property type="protein sequence ID" value="KAK9818782.1"/>
    <property type="molecule type" value="Genomic_DNA"/>
</dbReference>
<dbReference type="Pfam" id="PF03807">
    <property type="entry name" value="F420_oxidored"/>
    <property type="match status" value="1"/>
</dbReference>
<dbReference type="InterPro" id="IPR028939">
    <property type="entry name" value="P5C_Rdtase_cat_N"/>
</dbReference>
<evidence type="ECO:0000313" key="3">
    <source>
        <dbReference type="EMBL" id="KAK9818782.1"/>
    </source>
</evidence>
<keyword evidence="4" id="KW-1185">Reference proteome</keyword>
<comment type="caution">
    <text evidence="3">The sequence shown here is derived from an EMBL/GenBank/DDBJ whole genome shotgun (WGS) entry which is preliminary data.</text>
</comment>
<dbReference type="InterPro" id="IPR051267">
    <property type="entry name" value="STEAP_metalloreductase"/>
</dbReference>
<dbReference type="Gene3D" id="3.40.50.720">
    <property type="entry name" value="NAD(P)-binding Rossmann-like Domain"/>
    <property type="match status" value="1"/>
</dbReference>
<dbReference type="Proteomes" id="UP001438707">
    <property type="component" value="Unassembled WGS sequence"/>
</dbReference>
<dbReference type="SUPFAM" id="SSF51735">
    <property type="entry name" value="NAD(P)-binding Rossmann-fold domains"/>
    <property type="match status" value="1"/>
</dbReference>
<keyword evidence="1" id="KW-0560">Oxidoreductase</keyword>
<reference evidence="3 4" key="1">
    <citation type="journal article" date="2024" name="Nat. Commun.">
        <title>Phylogenomics reveals the evolutionary origins of lichenization in chlorophyte algae.</title>
        <authorList>
            <person name="Puginier C."/>
            <person name="Libourel C."/>
            <person name="Otte J."/>
            <person name="Skaloud P."/>
            <person name="Haon M."/>
            <person name="Grisel S."/>
            <person name="Petersen M."/>
            <person name="Berrin J.G."/>
            <person name="Delaux P.M."/>
            <person name="Dal Grande F."/>
            <person name="Keller J."/>
        </authorList>
    </citation>
    <scope>NUCLEOTIDE SEQUENCE [LARGE SCALE GENOMIC DNA]</scope>
    <source>
        <strain evidence="3 4">SAG 2145</strain>
    </source>
</reference>
<accession>A0AAW1QBX0</accession>
<dbReference type="GO" id="GO:0016491">
    <property type="term" value="F:oxidoreductase activity"/>
    <property type="evidence" value="ECO:0007669"/>
    <property type="project" value="UniProtKB-KW"/>
</dbReference>
<evidence type="ECO:0000256" key="1">
    <source>
        <dbReference type="ARBA" id="ARBA00023002"/>
    </source>
</evidence>